<feature type="transmembrane region" description="Helical" evidence="2">
    <location>
        <begin position="225"/>
        <end position="258"/>
    </location>
</feature>
<evidence type="ECO:0008006" key="5">
    <source>
        <dbReference type="Google" id="ProtNLM"/>
    </source>
</evidence>
<proteinExistence type="predicted"/>
<feature type="transmembrane region" description="Helical" evidence="2">
    <location>
        <begin position="146"/>
        <end position="168"/>
    </location>
</feature>
<keyword evidence="2" id="KW-0472">Membrane</keyword>
<organism evidence="3 4">
    <name type="scientific">Thiocapsa roseopersicina</name>
    <dbReference type="NCBI Taxonomy" id="1058"/>
    <lineage>
        <taxon>Bacteria</taxon>
        <taxon>Pseudomonadati</taxon>
        <taxon>Pseudomonadota</taxon>
        <taxon>Gammaproteobacteria</taxon>
        <taxon>Chromatiales</taxon>
        <taxon>Chromatiaceae</taxon>
        <taxon>Thiocapsa</taxon>
    </lineage>
</organism>
<dbReference type="RefSeq" id="WP_093033861.1">
    <property type="nucleotide sequence ID" value="NZ_FNNZ01000014.1"/>
</dbReference>
<dbReference type="STRING" id="1058.SAMN05421783_11485"/>
<keyword evidence="4" id="KW-1185">Reference proteome</keyword>
<evidence type="ECO:0000256" key="2">
    <source>
        <dbReference type="SAM" id="Phobius"/>
    </source>
</evidence>
<name>A0A1H2Z323_THIRO</name>
<dbReference type="Proteomes" id="UP000198816">
    <property type="component" value="Unassembled WGS sequence"/>
</dbReference>
<gene>
    <name evidence="3" type="ORF">SAMN05421783_11485</name>
</gene>
<evidence type="ECO:0000256" key="1">
    <source>
        <dbReference type="SAM" id="MobiDB-lite"/>
    </source>
</evidence>
<feature type="region of interest" description="Disordered" evidence="1">
    <location>
        <begin position="381"/>
        <end position="659"/>
    </location>
</feature>
<feature type="transmembrane region" description="Helical" evidence="2">
    <location>
        <begin position="113"/>
        <end position="134"/>
    </location>
</feature>
<feature type="compositionally biased region" description="Pro residues" evidence="1">
    <location>
        <begin position="447"/>
        <end position="483"/>
    </location>
</feature>
<dbReference type="Pfam" id="PF11067">
    <property type="entry name" value="DUF2868"/>
    <property type="match status" value="1"/>
</dbReference>
<dbReference type="InterPro" id="IPR021296">
    <property type="entry name" value="DUF2868"/>
</dbReference>
<protein>
    <recommendedName>
        <fullName evidence="5">DUF2868 domain-containing protein</fullName>
    </recommendedName>
</protein>
<dbReference type="OrthoDB" id="7056210at2"/>
<evidence type="ECO:0000313" key="4">
    <source>
        <dbReference type="Proteomes" id="UP000198816"/>
    </source>
</evidence>
<feature type="compositionally biased region" description="Pro residues" evidence="1">
    <location>
        <begin position="539"/>
        <end position="549"/>
    </location>
</feature>
<accession>A0A1H2Z323</accession>
<sequence>MDFRHHPADSTEVHAASDEARDWTVADLIDFEYYLDADERELREHPSARKGMAERDRSLYLDTIAPEIGDQPPHTPAHRRFSLRRWLAARRNAERPEMLGVLPGAAFASAERLVTLLLVVIGFIAGIGVASALLSYDGTRPVSVSWYLFLLVIVQFLLVASLATAWALRKARGRGDGAAPGLLMHVVRPLVTKAASWLQRQRIGHAAAEIQDQARARQGLFKSQYVVYGPVSYLPLIIPAQIFGVAFNVGVILTTLMLEWFTDLAFGWGSTLNVHPQTIFDMTRLIALPWSWLLGEGIGYPSLEQVAGSRIFLEHWASITPTVKPDPAHLRSWGSFLVLAVTTYGLLPRLLLWGGSVVARRLILARLPFTHSRTQALYARMLSPRLETTPSGGRPGGERGTEMPIPAASTSRKPRPEGADGPAESAPTTSARPWRNALVRRVEPGDEAPPPAPPPPLAPAPVIPPVVAPPVDAPKTAPAPEPVQRPMLPREAEAPSTVPEQEIPGVAERAVDTPESSKTDRTAAPSVRQFESKREPEPEPPAVPEPAPAAPAISEPEPEPEPKPEEAAQRPSETQSRPTERPATPAAPAMPPGEPKKAKAKPAASTGSDLKVPEKPLVQAPAQPRITETPTPPPEPAPTRAPKPAAATPTPPKSIPAQGTRFAPDACLLLLHVDIDDILEDEDRPRLEEMLMHLSGWRVAATATVGAGSAMTEEALGILERGDWQAPPPRVVLIEDGSQPPITESLRFLRELRAAAGTRAQIMLALVGDPTDDDRLPPMRPFDYTDWQRKIDQMADPYLRLEMLAPPHEDGDD</sequence>
<dbReference type="EMBL" id="FNNZ01000014">
    <property type="protein sequence ID" value="SDX11294.1"/>
    <property type="molecule type" value="Genomic_DNA"/>
</dbReference>
<reference evidence="4" key="1">
    <citation type="submission" date="2016-10" db="EMBL/GenBank/DDBJ databases">
        <authorList>
            <person name="Varghese N."/>
            <person name="Submissions S."/>
        </authorList>
    </citation>
    <scope>NUCLEOTIDE SEQUENCE [LARGE SCALE GENOMIC DNA]</scope>
    <source>
        <strain evidence="4">DSM 217</strain>
    </source>
</reference>
<feature type="compositionally biased region" description="Basic and acidic residues" evidence="1">
    <location>
        <begin position="509"/>
        <end position="521"/>
    </location>
</feature>
<keyword evidence="2" id="KW-0812">Transmembrane</keyword>
<evidence type="ECO:0000313" key="3">
    <source>
        <dbReference type="EMBL" id="SDX11294.1"/>
    </source>
</evidence>
<dbReference type="AlphaFoldDB" id="A0A1H2Z323"/>
<keyword evidence="2" id="KW-1133">Transmembrane helix</keyword>
<feature type="compositionally biased region" description="Pro residues" evidence="1">
    <location>
        <begin position="630"/>
        <end position="641"/>
    </location>
</feature>